<dbReference type="PROSITE" id="PS51464">
    <property type="entry name" value="SIS"/>
    <property type="match status" value="2"/>
</dbReference>
<dbReference type="InterPro" id="IPR046348">
    <property type="entry name" value="SIS_dom_sf"/>
</dbReference>
<dbReference type="InterPro" id="IPR035490">
    <property type="entry name" value="GlmS/FrlB_SIS"/>
</dbReference>
<dbReference type="Pfam" id="PF13522">
    <property type="entry name" value="GATase_6"/>
    <property type="match status" value="1"/>
</dbReference>
<comment type="catalytic activity">
    <reaction evidence="1">
        <text>D-fructose 6-phosphate + L-glutamine = D-glucosamine 6-phosphate + L-glutamate</text>
        <dbReference type="Rhea" id="RHEA:13237"/>
        <dbReference type="ChEBI" id="CHEBI:29985"/>
        <dbReference type="ChEBI" id="CHEBI:58359"/>
        <dbReference type="ChEBI" id="CHEBI:58725"/>
        <dbReference type="ChEBI" id="CHEBI:61527"/>
        <dbReference type="EC" id="2.6.1.16"/>
    </reaction>
</comment>
<dbReference type="GO" id="GO:0004360">
    <property type="term" value="F:glutamine-fructose-6-phosphate transaminase (isomerizing) activity"/>
    <property type="evidence" value="ECO:0007669"/>
    <property type="project" value="UniProtKB-EC"/>
</dbReference>
<dbReference type="GO" id="GO:0097367">
    <property type="term" value="F:carbohydrate derivative binding"/>
    <property type="evidence" value="ECO:0007669"/>
    <property type="project" value="InterPro"/>
</dbReference>
<keyword evidence="6" id="KW-0677">Repeat</keyword>
<dbReference type="FunFam" id="3.60.20.10:FF:000006">
    <property type="entry name" value="Glutamine--fructose-6-phosphate aminotransferase [isomerizing]"/>
    <property type="match status" value="1"/>
</dbReference>
<dbReference type="SUPFAM" id="SSF56235">
    <property type="entry name" value="N-terminal nucleophile aminohydrolases (Ntn hydrolases)"/>
    <property type="match status" value="1"/>
</dbReference>
<keyword evidence="4 10" id="KW-0032">Aminotransferase</keyword>
<dbReference type="InterPro" id="IPR047084">
    <property type="entry name" value="GFAT_N"/>
</dbReference>
<dbReference type="GO" id="GO:0006002">
    <property type="term" value="P:fructose 6-phosphate metabolic process"/>
    <property type="evidence" value="ECO:0007669"/>
    <property type="project" value="TreeGrafter"/>
</dbReference>
<dbReference type="Pfam" id="PF01380">
    <property type="entry name" value="SIS"/>
    <property type="match status" value="2"/>
</dbReference>
<evidence type="ECO:0000256" key="5">
    <source>
        <dbReference type="ARBA" id="ARBA00022679"/>
    </source>
</evidence>
<dbReference type="NCBIfam" id="TIGR01135">
    <property type="entry name" value="glmS"/>
    <property type="match status" value="1"/>
</dbReference>
<dbReference type="GO" id="GO:0006487">
    <property type="term" value="P:protein N-linked glycosylation"/>
    <property type="evidence" value="ECO:0007669"/>
    <property type="project" value="TreeGrafter"/>
</dbReference>
<dbReference type="Proteomes" id="UP000053947">
    <property type="component" value="Unassembled WGS sequence"/>
</dbReference>
<dbReference type="NCBIfam" id="NF001484">
    <property type="entry name" value="PRK00331.1"/>
    <property type="match status" value="1"/>
</dbReference>
<evidence type="ECO:0000256" key="2">
    <source>
        <dbReference type="ARBA" id="ARBA00012916"/>
    </source>
</evidence>
<keyword evidence="5 10" id="KW-0808">Transferase</keyword>
<dbReference type="EMBL" id="LFDV01000002">
    <property type="protein sequence ID" value="KTB48755.1"/>
    <property type="molecule type" value="Genomic_DNA"/>
</dbReference>
<evidence type="ECO:0000313" key="10">
    <source>
        <dbReference type="EMBL" id="KTB48755.1"/>
    </source>
</evidence>
<dbReference type="InterPro" id="IPR001347">
    <property type="entry name" value="SIS_dom"/>
</dbReference>
<keyword evidence="7" id="KW-0315">Glutamine amidotransferase</keyword>
<protein>
    <recommendedName>
        <fullName evidence="3">Glutamine--fructose-6-phosphate aminotransferase [isomerizing]</fullName>
        <ecNumber evidence="2">2.6.1.16</ecNumber>
    </recommendedName>
</protein>
<dbReference type="OrthoDB" id="106547at2"/>
<name>A0A0W0GJR4_9CHLR</name>
<sequence length="591" mass="63663">MCGIVGYVGSRQAKTVLLGMMLRLEYRGYDSCGLATVETGVNLVKAATRVQDLADRGMEMPGTYGIGHTRWASVGTVTQENAHPFMACDQAVVIAHNGNIKNFAELKKRLENSGHQFSSQTDSEVIAHLTEEYYQGDLVDALGKAVKELDGPFAVIALHPDNRRLVAAVNGCPIVIGLGEGENWLASDVPALLEYTGRVFHLEDGDIAAVEADSVKIYAKGRLVSRANQTIGWAPEAVARAGYQHLMLKEIHEQPRIIRNIIQRKQSAWLPGDSFGETTCGVLLIGCGSSYHACLAGKILIERLSGIQANAELATELFDVTGSTRRYRAVIGLSQSGETADTCAALDRQRQAGFYTVAVSNVPGSRITRLAEQTILTDAGPEMSVAATKSFTAQLVTLLNMGLALPLKEPKRALDLTGELRALPARLQRILDREDAHASAARWLASFKNIICIGRGIFLPIALECALKLKEITYIHAEGCAAGELKHGTLALLSPVTPVIAFMGTDETRAQMLTAIREVKARGVPVLAIAPEGEEDLEDLADRVILLPRTDPLLQPVLAAAAAQMLAYHAALSLNLPIDNPRNLAKSVTVE</sequence>
<evidence type="ECO:0000256" key="3">
    <source>
        <dbReference type="ARBA" id="ARBA00016090"/>
    </source>
</evidence>
<dbReference type="PANTHER" id="PTHR10937">
    <property type="entry name" value="GLUCOSAMINE--FRUCTOSE-6-PHOSPHATE AMINOTRANSFERASE, ISOMERIZING"/>
    <property type="match status" value="1"/>
</dbReference>
<evidence type="ECO:0000259" key="9">
    <source>
        <dbReference type="PROSITE" id="PS51464"/>
    </source>
</evidence>
<feature type="domain" description="SIS" evidence="9">
    <location>
        <begin position="440"/>
        <end position="581"/>
    </location>
</feature>
<feature type="domain" description="SIS" evidence="9">
    <location>
        <begin position="271"/>
        <end position="413"/>
    </location>
</feature>
<dbReference type="Gene3D" id="3.60.20.10">
    <property type="entry name" value="Glutamine Phosphoribosylpyrophosphate, subunit 1, domain 1"/>
    <property type="match status" value="1"/>
</dbReference>
<evidence type="ECO:0000313" key="11">
    <source>
        <dbReference type="Proteomes" id="UP000053947"/>
    </source>
</evidence>
<dbReference type="InterPro" id="IPR029055">
    <property type="entry name" value="Ntn_hydrolases_N"/>
</dbReference>
<organism evidence="10 11">
    <name type="scientific">Dehalogenimonas alkenigignens</name>
    <dbReference type="NCBI Taxonomy" id="1217799"/>
    <lineage>
        <taxon>Bacteria</taxon>
        <taxon>Bacillati</taxon>
        <taxon>Chloroflexota</taxon>
        <taxon>Dehalococcoidia</taxon>
        <taxon>Dehalococcoidales</taxon>
        <taxon>Dehalococcoidaceae</taxon>
        <taxon>Dehalogenimonas</taxon>
    </lineage>
</organism>
<dbReference type="AlphaFoldDB" id="A0A0W0GJR4"/>
<dbReference type="CDD" id="cd05008">
    <property type="entry name" value="SIS_GlmS_GlmD_1"/>
    <property type="match status" value="1"/>
</dbReference>
<evidence type="ECO:0000256" key="7">
    <source>
        <dbReference type="ARBA" id="ARBA00022962"/>
    </source>
</evidence>
<dbReference type="EC" id="2.6.1.16" evidence="2"/>
<keyword evidence="11" id="KW-1185">Reference proteome</keyword>
<gene>
    <name evidence="10" type="ORF">DEALK_16020</name>
</gene>
<comment type="caution">
    <text evidence="10">The sequence shown here is derived from an EMBL/GenBank/DDBJ whole genome shotgun (WGS) entry which is preliminary data.</text>
</comment>
<proteinExistence type="predicted"/>
<dbReference type="PROSITE" id="PS51278">
    <property type="entry name" value="GATASE_TYPE_2"/>
    <property type="match status" value="1"/>
</dbReference>
<dbReference type="SUPFAM" id="SSF53697">
    <property type="entry name" value="SIS domain"/>
    <property type="match status" value="1"/>
</dbReference>
<evidence type="ECO:0000256" key="6">
    <source>
        <dbReference type="ARBA" id="ARBA00022737"/>
    </source>
</evidence>
<dbReference type="PATRIC" id="fig|1217799.6.peg.1651"/>
<accession>A0A0W0GJR4</accession>
<dbReference type="Gene3D" id="3.40.50.10490">
    <property type="entry name" value="Glucose-6-phosphate isomerase like protein, domain 1"/>
    <property type="match status" value="2"/>
</dbReference>
<evidence type="ECO:0000256" key="1">
    <source>
        <dbReference type="ARBA" id="ARBA00001031"/>
    </source>
</evidence>
<dbReference type="InterPro" id="IPR035466">
    <property type="entry name" value="GlmS/AgaS_SIS"/>
</dbReference>
<dbReference type="InterPro" id="IPR005855">
    <property type="entry name" value="GFAT"/>
</dbReference>
<dbReference type="PANTHER" id="PTHR10937:SF0">
    <property type="entry name" value="GLUTAMINE--FRUCTOSE-6-PHOSPHATE TRANSAMINASE (ISOMERIZING)"/>
    <property type="match status" value="1"/>
</dbReference>
<dbReference type="InterPro" id="IPR017932">
    <property type="entry name" value="GATase_2_dom"/>
</dbReference>
<reference evidence="10 11" key="1">
    <citation type="submission" date="2015-06" db="EMBL/GenBank/DDBJ databases">
        <title>Genome sequence of the organohalide-respiring Dehalogenimonas alkenigignens type strain (IP3-3T).</title>
        <authorList>
            <person name="Key T.A."/>
            <person name="Richmond D.P."/>
            <person name="Bowman K.S."/>
            <person name="Cho Y.-J."/>
            <person name="Chun J."/>
            <person name="da Costa M.S."/>
            <person name="Rainey F.A."/>
            <person name="Moe W.M."/>
        </authorList>
    </citation>
    <scope>NUCLEOTIDE SEQUENCE [LARGE SCALE GENOMIC DNA]</scope>
    <source>
        <strain evidence="10 11">IP3-3</strain>
    </source>
</reference>
<dbReference type="STRING" id="1217799.DEALK_16020"/>
<feature type="domain" description="Glutamine amidotransferase type-2" evidence="8">
    <location>
        <begin position="2"/>
        <end position="213"/>
    </location>
</feature>
<dbReference type="GO" id="GO:0006047">
    <property type="term" value="P:UDP-N-acetylglucosamine metabolic process"/>
    <property type="evidence" value="ECO:0007669"/>
    <property type="project" value="TreeGrafter"/>
</dbReference>
<evidence type="ECO:0000256" key="4">
    <source>
        <dbReference type="ARBA" id="ARBA00022576"/>
    </source>
</evidence>
<dbReference type="CDD" id="cd05009">
    <property type="entry name" value="SIS_GlmS_GlmD_2"/>
    <property type="match status" value="1"/>
</dbReference>
<dbReference type="CDD" id="cd00714">
    <property type="entry name" value="GFAT"/>
    <property type="match status" value="1"/>
</dbReference>
<evidence type="ECO:0000259" key="8">
    <source>
        <dbReference type="PROSITE" id="PS51278"/>
    </source>
</evidence>
<dbReference type="RefSeq" id="WP_058439692.1">
    <property type="nucleotide sequence ID" value="NZ_KQ758903.1"/>
</dbReference>